<dbReference type="EMBL" id="JBCEZU010000001">
    <property type="protein sequence ID" value="KAK9542624.1"/>
    <property type="molecule type" value="Genomic_DNA"/>
</dbReference>
<keyword evidence="3" id="KW-0862">Zinc</keyword>
<dbReference type="InterPro" id="IPR047332">
    <property type="entry name" value="RUN_RUFY2"/>
</dbReference>
<dbReference type="Pfam" id="PF02759">
    <property type="entry name" value="RUN"/>
    <property type="match status" value="1"/>
</dbReference>
<sequence>MASPAEHDLALSEADSSKEKTQMFGILRLQEEKSGVADKANSSNTARGGGSSGGGGGGGDGRWQAPIFALARKASETISGSIHVLPKVSEHRTSLSGDWTVQALRDPMAMERANLLNMAKLSIKGLIESALSFGRTLDSDYPPLQQFFVVMEHCLKHGLKVKKSFLGFNKSLWGPLELVEKLCPEAAEISASVRDLPGLKTPLGRARAWLRLALMQKRLADYLRLLITRKDLLSDFYEYSALMLEEEGAVIVGLLVGLNVIDANLCVKGEDLDSQVGVIDFSMYLKNDIDDYRSEERNSQIASILDQKNYVEELNRQLNSTVHGLQGRVESMEKSNSKLVEELAIAKNNIIKLQEENQELRSENSLILLKTQEHLEVTQVDASVERDTYKQSRQGLDEMYNDAQRQLKEECQLRQDVENELVVQMSMKQEMELAMKLLEKDIHEKQDTLIGLRHQLDEVKVINVEMYQKMQSSDEEMKKKNDVITRLEEKTNQINATMKQLEQRLQEAERHRTSAEEGTRRFKLDFANKADSLQRQIEHRERQLQQLETDLKIEREWRQTLQNDLDRERDTVAQLSTEALQINGLKKEFHRLHGENIQLKMICEDQEQALEELGSKLSESKLKIEDIKEANKALQGGQVWLKDKEASHCKLCEKEFSISRRKHHCRNCGEIFCNSCSDNELPLPASPKPVRVCDTCHALLLQRCSSNPT</sequence>
<gene>
    <name evidence="10" type="ORF">VZT92_000468</name>
</gene>
<dbReference type="GO" id="GO:0008270">
    <property type="term" value="F:zinc ion binding"/>
    <property type="evidence" value="ECO:0007669"/>
    <property type="project" value="UniProtKB-KW"/>
</dbReference>
<dbReference type="Pfam" id="PF01363">
    <property type="entry name" value="FYVE"/>
    <property type="match status" value="1"/>
</dbReference>
<dbReference type="InterPro" id="IPR037213">
    <property type="entry name" value="Run_dom_sf"/>
</dbReference>
<evidence type="ECO:0000256" key="3">
    <source>
        <dbReference type="ARBA" id="ARBA00022833"/>
    </source>
</evidence>
<feature type="coiled-coil region" evidence="6">
    <location>
        <begin position="329"/>
        <end position="370"/>
    </location>
</feature>
<dbReference type="InterPro" id="IPR013083">
    <property type="entry name" value="Znf_RING/FYVE/PHD"/>
</dbReference>
<dbReference type="SUPFAM" id="SSF140741">
    <property type="entry name" value="RUN domain-like"/>
    <property type="match status" value="1"/>
</dbReference>
<proteinExistence type="predicted"/>
<evidence type="ECO:0000256" key="4">
    <source>
        <dbReference type="ARBA" id="ARBA00023054"/>
    </source>
</evidence>
<dbReference type="InterPro" id="IPR004012">
    <property type="entry name" value="Run_dom"/>
</dbReference>
<dbReference type="PANTHER" id="PTHR45956">
    <property type="entry name" value="RUN AND FYVE DOMAIN-CONTAINING PROTEIN 2-LIKE PROTEIN"/>
    <property type="match status" value="1"/>
</dbReference>
<reference evidence="10 11" key="1">
    <citation type="journal article" date="2024" name="Genome Biol. Evol.">
        <title>Chromosome-level genome assembly of the viviparous eelpout Zoarces viviparus.</title>
        <authorList>
            <person name="Fuhrmann N."/>
            <person name="Brasseur M.V."/>
            <person name="Bakowski C.E."/>
            <person name="Podsiadlowski L."/>
            <person name="Prost S."/>
            <person name="Krehenwinkel H."/>
            <person name="Mayer C."/>
        </authorList>
    </citation>
    <scope>NUCLEOTIDE SEQUENCE [LARGE SCALE GENOMIC DNA]</scope>
    <source>
        <strain evidence="10">NO-MEL_2022_Ind0_liver</strain>
    </source>
</reference>
<evidence type="ECO:0000259" key="8">
    <source>
        <dbReference type="PROSITE" id="PS50178"/>
    </source>
</evidence>
<evidence type="ECO:0000256" key="1">
    <source>
        <dbReference type="ARBA" id="ARBA00022723"/>
    </source>
</evidence>
<dbReference type="Gene3D" id="3.30.40.10">
    <property type="entry name" value="Zinc/RING finger domain, C3HC4 (zinc finger)"/>
    <property type="match status" value="1"/>
</dbReference>
<evidence type="ECO:0000256" key="5">
    <source>
        <dbReference type="PROSITE-ProRule" id="PRU00091"/>
    </source>
</evidence>
<dbReference type="Gene3D" id="1.20.58.900">
    <property type="match status" value="1"/>
</dbReference>
<dbReference type="FunFam" id="1.20.58.900:FF:000001">
    <property type="entry name" value="RUN and FYVE domain containing 2"/>
    <property type="match status" value="1"/>
</dbReference>
<feature type="coiled-coil region" evidence="6">
    <location>
        <begin position="400"/>
        <end position="578"/>
    </location>
</feature>
<feature type="region of interest" description="Disordered" evidence="7">
    <location>
        <begin position="1"/>
        <end position="59"/>
    </location>
</feature>
<evidence type="ECO:0000259" key="9">
    <source>
        <dbReference type="PROSITE" id="PS50826"/>
    </source>
</evidence>
<feature type="compositionally biased region" description="Basic and acidic residues" evidence="7">
    <location>
        <begin position="1"/>
        <end position="21"/>
    </location>
</feature>
<feature type="compositionally biased region" description="Gly residues" evidence="7">
    <location>
        <begin position="47"/>
        <end position="59"/>
    </location>
</feature>
<organism evidence="10 11">
    <name type="scientific">Zoarces viviparus</name>
    <name type="common">Viviparous eelpout</name>
    <name type="synonym">Blennius viviparus</name>
    <dbReference type="NCBI Taxonomy" id="48416"/>
    <lineage>
        <taxon>Eukaryota</taxon>
        <taxon>Metazoa</taxon>
        <taxon>Chordata</taxon>
        <taxon>Craniata</taxon>
        <taxon>Vertebrata</taxon>
        <taxon>Euteleostomi</taxon>
        <taxon>Actinopterygii</taxon>
        <taxon>Neopterygii</taxon>
        <taxon>Teleostei</taxon>
        <taxon>Neoteleostei</taxon>
        <taxon>Acanthomorphata</taxon>
        <taxon>Eupercaria</taxon>
        <taxon>Perciformes</taxon>
        <taxon>Cottioidei</taxon>
        <taxon>Zoarcales</taxon>
        <taxon>Zoarcidae</taxon>
        <taxon>Zoarcinae</taxon>
        <taxon>Zoarces</taxon>
    </lineage>
</organism>
<dbReference type="SMART" id="SM00064">
    <property type="entry name" value="FYVE"/>
    <property type="match status" value="1"/>
</dbReference>
<keyword evidence="11" id="KW-1185">Reference proteome</keyword>
<dbReference type="PROSITE" id="PS50178">
    <property type="entry name" value="ZF_FYVE"/>
    <property type="match status" value="1"/>
</dbReference>
<dbReference type="Gene3D" id="1.20.5.170">
    <property type="match status" value="1"/>
</dbReference>
<accession>A0AAW1G6S9</accession>
<dbReference type="AlphaFoldDB" id="A0AAW1G6S9"/>
<dbReference type="Proteomes" id="UP001488805">
    <property type="component" value="Unassembled WGS sequence"/>
</dbReference>
<keyword evidence="2 5" id="KW-0863">Zinc-finger</keyword>
<feature type="domain" description="RUN" evidence="9">
    <location>
        <begin position="138"/>
        <end position="270"/>
    </location>
</feature>
<feature type="coiled-coil region" evidence="6">
    <location>
        <begin position="603"/>
        <end position="630"/>
    </location>
</feature>
<feature type="domain" description="FYVE-type" evidence="8">
    <location>
        <begin position="643"/>
        <end position="701"/>
    </location>
</feature>
<dbReference type="CDD" id="cd17695">
    <property type="entry name" value="RUN_RUFY2"/>
    <property type="match status" value="1"/>
</dbReference>
<dbReference type="PANTHER" id="PTHR45956:SF3">
    <property type="entry name" value="RUN AND FYVE DOMAIN-CONTAINING PROTEIN 2"/>
    <property type="match status" value="1"/>
</dbReference>
<evidence type="ECO:0000256" key="2">
    <source>
        <dbReference type="ARBA" id="ARBA00022771"/>
    </source>
</evidence>
<evidence type="ECO:0000313" key="10">
    <source>
        <dbReference type="EMBL" id="KAK9542624.1"/>
    </source>
</evidence>
<keyword evidence="4 6" id="KW-0175">Coiled coil</keyword>
<evidence type="ECO:0000256" key="6">
    <source>
        <dbReference type="SAM" id="Coils"/>
    </source>
</evidence>
<dbReference type="InterPro" id="IPR011011">
    <property type="entry name" value="Znf_FYVE_PHD"/>
</dbReference>
<dbReference type="SMART" id="SM00593">
    <property type="entry name" value="RUN"/>
    <property type="match status" value="1"/>
</dbReference>
<dbReference type="GO" id="GO:0005737">
    <property type="term" value="C:cytoplasm"/>
    <property type="evidence" value="ECO:0007669"/>
    <property type="project" value="UniProtKB-ARBA"/>
</dbReference>
<comment type="caution">
    <text evidence="10">The sequence shown here is derived from an EMBL/GenBank/DDBJ whole genome shotgun (WGS) entry which is preliminary data.</text>
</comment>
<dbReference type="InterPro" id="IPR047335">
    <property type="entry name" value="RUFY1-3"/>
</dbReference>
<name>A0AAW1G6S9_ZOAVI</name>
<dbReference type="SUPFAM" id="SSF57903">
    <property type="entry name" value="FYVE/PHD zinc finger"/>
    <property type="match status" value="1"/>
</dbReference>
<dbReference type="InterPro" id="IPR017455">
    <property type="entry name" value="Znf_FYVE-rel"/>
</dbReference>
<evidence type="ECO:0008006" key="12">
    <source>
        <dbReference type="Google" id="ProtNLM"/>
    </source>
</evidence>
<dbReference type="InterPro" id="IPR000306">
    <property type="entry name" value="Znf_FYVE"/>
</dbReference>
<evidence type="ECO:0000256" key="7">
    <source>
        <dbReference type="SAM" id="MobiDB-lite"/>
    </source>
</evidence>
<evidence type="ECO:0000313" key="11">
    <source>
        <dbReference type="Proteomes" id="UP001488805"/>
    </source>
</evidence>
<dbReference type="PROSITE" id="PS50826">
    <property type="entry name" value="RUN"/>
    <property type="match status" value="1"/>
</dbReference>
<keyword evidence="1" id="KW-0479">Metal-binding</keyword>
<protein>
    <recommendedName>
        <fullName evidence="12">RUN and FYVE domain-containing protein 2</fullName>
    </recommendedName>
</protein>
<dbReference type="FunFam" id="3.30.40.10:FF:000046">
    <property type="entry name" value="RUN and FYVE domain containing 2"/>
    <property type="match status" value="1"/>
</dbReference>